<gene>
    <name evidence="4" type="primary">bamE</name>
    <name evidence="7" type="ORF">CK501_14715</name>
</gene>
<dbReference type="InterPro" id="IPR037873">
    <property type="entry name" value="BamE-like"/>
</dbReference>
<proteinExistence type="inferred from homology"/>
<reference evidence="7 8" key="1">
    <citation type="submission" date="2017-08" db="EMBL/GenBank/DDBJ databases">
        <title>Halovibrio sewagensis sp. nov., isolated from wastewater of high salinity.</title>
        <authorList>
            <person name="Dong X."/>
            <person name="Zhang G."/>
        </authorList>
    </citation>
    <scope>NUCLEOTIDE SEQUENCE [LARGE SCALE GENOMIC DNA]</scope>
    <source>
        <strain evidence="7 8">YL5-2</strain>
    </source>
</reference>
<feature type="domain" description="Outer membrane protein assembly factor BamE" evidence="6">
    <location>
        <begin position="35"/>
        <end position="104"/>
    </location>
</feature>
<keyword evidence="8" id="KW-1185">Reference proteome</keyword>
<comment type="subunit">
    <text evidence="4">Part of the Bam complex.</text>
</comment>
<comment type="caution">
    <text evidence="7">The sequence shown here is derived from an EMBL/GenBank/DDBJ whole genome shotgun (WGS) entry which is preliminary data.</text>
</comment>
<keyword evidence="2 4" id="KW-0472">Membrane</keyword>
<evidence type="ECO:0000259" key="6">
    <source>
        <dbReference type="Pfam" id="PF04355"/>
    </source>
</evidence>
<sequence length="114" mass="12710">MQKASIPACLAAVTLTLSLAACSFPGVYRIDVQQGNIIDQEDLGELNPTMTRADVHELLGTPITVNSFNPSREHYLYTFQEDGGEIRKQRVTIIYEDGQYLRHEASLLEETPAN</sequence>
<dbReference type="Proteomes" id="UP000218896">
    <property type="component" value="Unassembled WGS sequence"/>
</dbReference>
<dbReference type="GO" id="GO:1990063">
    <property type="term" value="C:Bam protein complex"/>
    <property type="evidence" value="ECO:0007669"/>
    <property type="project" value="TreeGrafter"/>
</dbReference>
<keyword evidence="1 4" id="KW-0732">Signal</keyword>
<keyword evidence="7" id="KW-0261">Viral envelope protein</keyword>
<organism evidence="7 8">
    <name type="scientific">Halovibrio salipaludis</name>
    <dbReference type="NCBI Taxonomy" id="2032626"/>
    <lineage>
        <taxon>Bacteria</taxon>
        <taxon>Pseudomonadati</taxon>
        <taxon>Pseudomonadota</taxon>
        <taxon>Gammaproteobacteria</taxon>
        <taxon>Oceanospirillales</taxon>
        <taxon>Halomonadaceae</taxon>
        <taxon>Halovibrio</taxon>
    </lineage>
</organism>
<protein>
    <recommendedName>
        <fullName evidence="4">Outer membrane protein assembly factor BamE</fullName>
    </recommendedName>
</protein>
<keyword evidence="7" id="KW-0946">Virion</keyword>
<dbReference type="GO" id="GO:0051205">
    <property type="term" value="P:protein insertion into membrane"/>
    <property type="evidence" value="ECO:0007669"/>
    <property type="project" value="UniProtKB-UniRule"/>
</dbReference>
<keyword evidence="4" id="KW-0449">Lipoprotein</keyword>
<dbReference type="EMBL" id="NSKD01000009">
    <property type="protein sequence ID" value="PAU77706.1"/>
    <property type="molecule type" value="Genomic_DNA"/>
</dbReference>
<keyword evidence="3 4" id="KW-0998">Cell outer membrane</keyword>
<dbReference type="InterPro" id="IPR007450">
    <property type="entry name" value="BamE_dom"/>
</dbReference>
<dbReference type="PANTHER" id="PTHR37482:SF1">
    <property type="entry name" value="OUTER MEMBRANE PROTEIN ASSEMBLY FACTOR BAME"/>
    <property type="match status" value="1"/>
</dbReference>
<dbReference type="PANTHER" id="PTHR37482">
    <property type="entry name" value="OUTER MEMBRANE PROTEIN ASSEMBLY FACTOR BAME"/>
    <property type="match status" value="1"/>
</dbReference>
<dbReference type="InterPro" id="IPR026592">
    <property type="entry name" value="BamE"/>
</dbReference>
<dbReference type="AlphaFoldDB" id="A0A2A2EX23"/>
<accession>A0A2A2EX23</accession>
<feature type="chain" id="PRO_5013408279" description="Outer membrane protein assembly factor BamE" evidence="5">
    <location>
        <begin position="21"/>
        <end position="114"/>
    </location>
</feature>
<name>A0A2A2EX23_9GAMM</name>
<comment type="function">
    <text evidence="4">Part of the outer membrane protein assembly complex, which is involved in assembly and insertion of beta-barrel proteins into the outer membrane.</text>
</comment>
<evidence type="ECO:0000256" key="4">
    <source>
        <dbReference type="HAMAP-Rule" id="MF_00925"/>
    </source>
</evidence>
<evidence type="ECO:0000313" key="8">
    <source>
        <dbReference type="Proteomes" id="UP000218896"/>
    </source>
</evidence>
<evidence type="ECO:0000256" key="5">
    <source>
        <dbReference type="SAM" id="SignalP"/>
    </source>
</evidence>
<feature type="signal peptide" evidence="5">
    <location>
        <begin position="1"/>
        <end position="20"/>
    </location>
</feature>
<dbReference type="Pfam" id="PF04355">
    <property type="entry name" value="BamE"/>
    <property type="match status" value="1"/>
</dbReference>
<dbReference type="GO" id="GO:0043165">
    <property type="term" value="P:Gram-negative-bacterium-type cell outer membrane assembly"/>
    <property type="evidence" value="ECO:0007669"/>
    <property type="project" value="UniProtKB-UniRule"/>
</dbReference>
<dbReference type="RefSeq" id="WP_095618505.1">
    <property type="nucleotide sequence ID" value="NZ_NSKD01000009.1"/>
</dbReference>
<dbReference type="Gene3D" id="3.30.1450.10">
    <property type="match status" value="1"/>
</dbReference>
<comment type="similarity">
    <text evidence="4">Belongs to the BamE family.</text>
</comment>
<keyword evidence="4" id="KW-0564">Palmitate</keyword>
<dbReference type="GO" id="GO:0030674">
    <property type="term" value="F:protein-macromolecule adaptor activity"/>
    <property type="evidence" value="ECO:0007669"/>
    <property type="project" value="TreeGrafter"/>
</dbReference>
<comment type="subcellular location">
    <subcellularLocation>
        <location evidence="4">Cell outer membrane</location>
        <topology evidence="4">Lipid-anchor</topology>
    </subcellularLocation>
</comment>
<dbReference type="PROSITE" id="PS51257">
    <property type="entry name" value="PROKAR_LIPOPROTEIN"/>
    <property type="match status" value="1"/>
</dbReference>
<evidence type="ECO:0000256" key="1">
    <source>
        <dbReference type="ARBA" id="ARBA00022729"/>
    </source>
</evidence>
<evidence type="ECO:0000256" key="3">
    <source>
        <dbReference type="ARBA" id="ARBA00023237"/>
    </source>
</evidence>
<dbReference type="HAMAP" id="MF_00925">
    <property type="entry name" value="OM_assembly_BamE"/>
    <property type="match status" value="1"/>
</dbReference>
<evidence type="ECO:0000256" key="2">
    <source>
        <dbReference type="ARBA" id="ARBA00023136"/>
    </source>
</evidence>
<dbReference type="OrthoDB" id="9808250at2"/>
<evidence type="ECO:0000313" key="7">
    <source>
        <dbReference type="EMBL" id="PAU77706.1"/>
    </source>
</evidence>